<dbReference type="Pfam" id="PF13202">
    <property type="entry name" value="EF-hand_5"/>
    <property type="match status" value="2"/>
</dbReference>
<protein>
    <recommendedName>
        <fullName evidence="5">EF-hand domain-containing protein</fullName>
    </recommendedName>
</protein>
<reference evidence="6" key="1">
    <citation type="submission" date="2021-01" db="EMBL/GenBank/DDBJ databases">
        <authorList>
            <person name="Corre E."/>
            <person name="Pelletier E."/>
            <person name="Niang G."/>
            <person name="Scheremetjew M."/>
            <person name="Finn R."/>
            <person name="Kale V."/>
            <person name="Holt S."/>
            <person name="Cochrane G."/>
            <person name="Meng A."/>
            <person name="Brown T."/>
            <person name="Cohen L."/>
        </authorList>
    </citation>
    <scope>NUCLEOTIDE SEQUENCE</scope>
    <source>
        <strain evidence="6">CCMP 2712</strain>
    </source>
</reference>
<dbReference type="SUPFAM" id="SSF47473">
    <property type="entry name" value="EF-hand"/>
    <property type="match status" value="1"/>
</dbReference>
<keyword evidence="4" id="KW-0732">Signal</keyword>
<feature type="signal peptide" evidence="4">
    <location>
        <begin position="1"/>
        <end position="21"/>
    </location>
</feature>
<feature type="coiled-coil region" evidence="2">
    <location>
        <begin position="178"/>
        <end position="205"/>
    </location>
</feature>
<dbReference type="GO" id="GO:0005509">
    <property type="term" value="F:calcium ion binding"/>
    <property type="evidence" value="ECO:0007669"/>
    <property type="project" value="InterPro"/>
</dbReference>
<evidence type="ECO:0000256" key="1">
    <source>
        <dbReference type="ARBA" id="ARBA00022837"/>
    </source>
</evidence>
<dbReference type="InterPro" id="IPR002048">
    <property type="entry name" value="EF_hand_dom"/>
</dbReference>
<accession>A0A7S4NKG3</accession>
<name>A0A7S4NKG3_GUITH</name>
<feature type="region of interest" description="Disordered" evidence="3">
    <location>
        <begin position="26"/>
        <end position="50"/>
    </location>
</feature>
<proteinExistence type="predicted"/>
<evidence type="ECO:0000256" key="3">
    <source>
        <dbReference type="SAM" id="MobiDB-lite"/>
    </source>
</evidence>
<feature type="domain" description="EF-hand" evidence="5">
    <location>
        <begin position="67"/>
        <end position="102"/>
    </location>
</feature>
<dbReference type="PROSITE" id="PS00018">
    <property type="entry name" value="EF_HAND_1"/>
    <property type="match status" value="3"/>
</dbReference>
<dbReference type="EMBL" id="HBKN01014756">
    <property type="protein sequence ID" value="CAE2291873.1"/>
    <property type="molecule type" value="Transcribed_RNA"/>
</dbReference>
<feature type="compositionally biased region" description="Acidic residues" evidence="3">
    <location>
        <begin position="28"/>
        <end position="37"/>
    </location>
</feature>
<sequence length="246" mass="28661">MRTRHLIVAIMFAHLLACHTAKNNLKDPEDDPAAEYDEMAHESEGAATHADSAFEQYTERLQQQLESLRKEHDEIFGRADTNKDGIMDKAEYIALHREAENVEKSDRYNQTELDEGYASLDKDQNNLLSLEEWRRPFEEHTDSWLHITDAEAQHEAHIARYKEVFNQIDRMRDGELDLYELQIEVENLHARRKAMEEDEDEEESISGTKDRVVKISGSDMLLMMDIDKNGKVSFEEYLIGSELMNE</sequence>
<evidence type="ECO:0000256" key="4">
    <source>
        <dbReference type="SAM" id="SignalP"/>
    </source>
</evidence>
<dbReference type="AlphaFoldDB" id="A0A7S4NKG3"/>
<feature type="domain" description="EF-hand" evidence="5">
    <location>
        <begin position="108"/>
        <end position="143"/>
    </location>
</feature>
<evidence type="ECO:0000259" key="5">
    <source>
        <dbReference type="PROSITE" id="PS50222"/>
    </source>
</evidence>
<dbReference type="SMART" id="SM00054">
    <property type="entry name" value="EFh"/>
    <property type="match status" value="3"/>
</dbReference>
<evidence type="ECO:0000313" key="6">
    <source>
        <dbReference type="EMBL" id="CAE2291873.1"/>
    </source>
</evidence>
<organism evidence="6">
    <name type="scientific">Guillardia theta</name>
    <name type="common">Cryptophyte</name>
    <name type="synonym">Cryptomonas phi</name>
    <dbReference type="NCBI Taxonomy" id="55529"/>
    <lineage>
        <taxon>Eukaryota</taxon>
        <taxon>Cryptophyceae</taxon>
        <taxon>Pyrenomonadales</taxon>
        <taxon>Geminigeraceae</taxon>
        <taxon>Guillardia</taxon>
    </lineage>
</organism>
<evidence type="ECO:0000256" key="2">
    <source>
        <dbReference type="SAM" id="Coils"/>
    </source>
</evidence>
<gene>
    <name evidence="6" type="ORF">GTHE00462_LOCUS11480</name>
</gene>
<dbReference type="PROSITE" id="PS50222">
    <property type="entry name" value="EF_HAND_2"/>
    <property type="match status" value="3"/>
</dbReference>
<dbReference type="InterPro" id="IPR018247">
    <property type="entry name" value="EF_Hand_1_Ca_BS"/>
</dbReference>
<feature type="domain" description="EF-hand" evidence="5">
    <location>
        <begin position="156"/>
        <end position="191"/>
    </location>
</feature>
<keyword evidence="1" id="KW-0106">Calcium</keyword>
<dbReference type="InterPro" id="IPR011992">
    <property type="entry name" value="EF-hand-dom_pair"/>
</dbReference>
<dbReference type="Gene3D" id="1.10.238.10">
    <property type="entry name" value="EF-hand"/>
    <property type="match status" value="2"/>
</dbReference>
<keyword evidence="2" id="KW-0175">Coiled coil</keyword>
<feature type="chain" id="PRO_5031187467" description="EF-hand domain-containing protein" evidence="4">
    <location>
        <begin position="22"/>
        <end position="246"/>
    </location>
</feature>